<keyword evidence="8" id="KW-1185">Reference proteome</keyword>
<comment type="caution">
    <text evidence="7">The sequence shown here is derived from an EMBL/GenBank/DDBJ whole genome shotgun (WGS) entry which is preliminary data.</text>
</comment>
<dbReference type="InterPro" id="IPR013325">
    <property type="entry name" value="RNA_pol_sigma_r2"/>
</dbReference>
<dbReference type="Pfam" id="PF22029">
    <property type="entry name" value="PhyR_sigma2"/>
    <property type="match status" value="1"/>
</dbReference>
<organism evidence="7 8">
    <name type="scientific">Roseomonas alba</name>
    <dbReference type="NCBI Taxonomy" id="2846776"/>
    <lineage>
        <taxon>Bacteria</taxon>
        <taxon>Pseudomonadati</taxon>
        <taxon>Pseudomonadota</taxon>
        <taxon>Alphaproteobacteria</taxon>
        <taxon>Acetobacterales</taxon>
        <taxon>Roseomonadaceae</taxon>
        <taxon>Roseomonas</taxon>
    </lineage>
</organism>
<dbReference type="EMBL" id="JAHYBZ010000001">
    <property type="protein sequence ID" value="MBW6397051.1"/>
    <property type="molecule type" value="Genomic_DNA"/>
</dbReference>
<dbReference type="PANTHER" id="PTHR43133:SF25">
    <property type="entry name" value="RNA POLYMERASE SIGMA FACTOR RFAY-RELATED"/>
    <property type="match status" value="1"/>
</dbReference>
<dbReference type="Pfam" id="PF08281">
    <property type="entry name" value="Sigma70_r4_2"/>
    <property type="match status" value="1"/>
</dbReference>
<dbReference type="InterPro" id="IPR039425">
    <property type="entry name" value="RNA_pol_sigma-70-like"/>
</dbReference>
<comment type="similarity">
    <text evidence="1">Belongs to the sigma-70 factor family. ECF subfamily.</text>
</comment>
<dbReference type="InterPro" id="IPR014284">
    <property type="entry name" value="RNA_pol_sigma-70_dom"/>
</dbReference>
<dbReference type="RefSeq" id="WP_219761634.1">
    <property type="nucleotide sequence ID" value="NZ_JAHYBZ010000001.1"/>
</dbReference>
<dbReference type="CDD" id="cd06171">
    <property type="entry name" value="Sigma70_r4"/>
    <property type="match status" value="1"/>
</dbReference>
<evidence type="ECO:0000256" key="1">
    <source>
        <dbReference type="ARBA" id="ARBA00010641"/>
    </source>
</evidence>
<dbReference type="InterPro" id="IPR013324">
    <property type="entry name" value="RNA_pol_sigma_r3/r4-like"/>
</dbReference>
<evidence type="ECO:0000313" key="7">
    <source>
        <dbReference type="EMBL" id="MBW6397051.1"/>
    </source>
</evidence>
<keyword evidence="2" id="KW-0805">Transcription regulation</keyword>
<accession>A0ABS7A430</accession>
<evidence type="ECO:0000259" key="5">
    <source>
        <dbReference type="Pfam" id="PF08281"/>
    </source>
</evidence>
<keyword evidence="4" id="KW-0804">Transcription</keyword>
<keyword evidence="3" id="KW-0731">Sigma factor</keyword>
<dbReference type="NCBIfam" id="TIGR02937">
    <property type="entry name" value="sigma70-ECF"/>
    <property type="match status" value="1"/>
</dbReference>
<feature type="domain" description="PhyR sigma2" evidence="6">
    <location>
        <begin position="9"/>
        <end position="62"/>
    </location>
</feature>
<evidence type="ECO:0000313" key="8">
    <source>
        <dbReference type="Proteomes" id="UP001196565"/>
    </source>
</evidence>
<dbReference type="Gene3D" id="1.10.10.10">
    <property type="entry name" value="Winged helix-like DNA-binding domain superfamily/Winged helix DNA-binding domain"/>
    <property type="match status" value="1"/>
</dbReference>
<proteinExistence type="inferred from homology"/>
<dbReference type="Proteomes" id="UP001196565">
    <property type="component" value="Unassembled WGS sequence"/>
</dbReference>
<sequence length="169" mass="18724">MGRIGDDAIRALLPHLRRFALSLTRDSAAADDLVQAALERVLSHWASWRGEGSLRAWVFAILYRQFTAEQRRARRFSRLVELFTGMERHAPSVEEGALARVGLAAIDTLPTEQRALLLLVSVEGLSYKEAAEALDLPIGTVMSRLSRARAALHRAIDGEETPKTLRAVP</sequence>
<dbReference type="PANTHER" id="PTHR43133">
    <property type="entry name" value="RNA POLYMERASE ECF-TYPE SIGMA FACTO"/>
    <property type="match status" value="1"/>
</dbReference>
<dbReference type="InterPro" id="IPR053866">
    <property type="entry name" value="PhyR_sigma2"/>
</dbReference>
<dbReference type="InterPro" id="IPR036388">
    <property type="entry name" value="WH-like_DNA-bd_sf"/>
</dbReference>
<protein>
    <submittedName>
        <fullName evidence="7">Sigma-70 family RNA polymerase sigma factor</fullName>
    </submittedName>
</protein>
<name>A0ABS7A430_9PROT</name>
<dbReference type="SUPFAM" id="SSF88946">
    <property type="entry name" value="Sigma2 domain of RNA polymerase sigma factors"/>
    <property type="match status" value="1"/>
</dbReference>
<dbReference type="SUPFAM" id="SSF88659">
    <property type="entry name" value="Sigma3 and sigma4 domains of RNA polymerase sigma factors"/>
    <property type="match status" value="1"/>
</dbReference>
<evidence type="ECO:0000256" key="4">
    <source>
        <dbReference type="ARBA" id="ARBA00023163"/>
    </source>
</evidence>
<feature type="domain" description="RNA polymerase sigma factor 70 region 4 type 2" evidence="5">
    <location>
        <begin position="104"/>
        <end position="152"/>
    </location>
</feature>
<reference evidence="7 8" key="1">
    <citation type="submission" date="2021-07" db="EMBL/GenBank/DDBJ databases">
        <authorList>
            <person name="So Y."/>
        </authorList>
    </citation>
    <scope>NUCLEOTIDE SEQUENCE [LARGE SCALE GENOMIC DNA]</scope>
    <source>
        <strain evidence="7 8">HJA6</strain>
    </source>
</reference>
<evidence type="ECO:0000259" key="6">
    <source>
        <dbReference type="Pfam" id="PF22029"/>
    </source>
</evidence>
<dbReference type="Gene3D" id="1.10.1740.10">
    <property type="match status" value="1"/>
</dbReference>
<gene>
    <name evidence="7" type="ORF">KPL78_04285</name>
</gene>
<dbReference type="InterPro" id="IPR013249">
    <property type="entry name" value="RNA_pol_sigma70_r4_t2"/>
</dbReference>
<evidence type="ECO:0000256" key="2">
    <source>
        <dbReference type="ARBA" id="ARBA00023015"/>
    </source>
</evidence>
<evidence type="ECO:0000256" key="3">
    <source>
        <dbReference type="ARBA" id="ARBA00023082"/>
    </source>
</evidence>